<dbReference type="GO" id="GO:0006457">
    <property type="term" value="P:protein folding"/>
    <property type="evidence" value="ECO:0007669"/>
    <property type="project" value="InterPro"/>
</dbReference>
<proteinExistence type="inferred from homology"/>
<evidence type="ECO:0000256" key="2">
    <source>
        <dbReference type="ARBA" id="ARBA00023186"/>
    </source>
</evidence>
<dbReference type="FunFam" id="1.10.287.370:FF:000004">
    <property type="entry name" value="Probable prefoldin subunit 5"/>
    <property type="match status" value="1"/>
</dbReference>
<gene>
    <name evidence="3" type="ORF">QYM36_016052</name>
</gene>
<dbReference type="PANTHER" id="PTHR12674:SF2">
    <property type="entry name" value="PREFOLDIN SUBUNIT 5"/>
    <property type="match status" value="1"/>
</dbReference>
<dbReference type="Pfam" id="PF02996">
    <property type="entry name" value="Prefoldin"/>
    <property type="match status" value="1"/>
</dbReference>
<dbReference type="InterPro" id="IPR011599">
    <property type="entry name" value="PFD_alpha_archaea"/>
</dbReference>
<dbReference type="CDD" id="cd23157">
    <property type="entry name" value="Prefoldin_5"/>
    <property type="match status" value="1"/>
</dbReference>
<evidence type="ECO:0000313" key="4">
    <source>
        <dbReference type="Proteomes" id="UP001187531"/>
    </source>
</evidence>
<dbReference type="GO" id="GO:0016272">
    <property type="term" value="C:prefoldin complex"/>
    <property type="evidence" value="ECO:0007669"/>
    <property type="project" value="InterPro"/>
</dbReference>
<dbReference type="PANTHER" id="PTHR12674">
    <property type="entry name" value="PREFOLDIN SUBUNIT 5"/>
    <property type="match status" value="1"/>
</dbReference>
<protein>
    <recommendedName>
        <fullName evidence="5">Prefoldin subunit 5</fullName>
    </recommendedName>
</protein>
<evidence type="ECO:0000313" key="3">
    <source>
        <dbReference type="EMBL" id="KAK2705905.1"/>
    </source>
</evidence>
<evidence type="ECO:0008006" key="5">
    <source>
        <dbReference type="Google" id="ProtNLM"/>
    </source>
</evidence>
<dbReference type="GO" id="GO:1990115">
    <property type="term" value="P:RNA polymerase III assembly"/>
    <property type="evidence" value="ECO:0007669"/>
    <property type="project" value="TreeGrafter"/>
</dbReference>
<dbReference type="GO" id="GO:0051082">
    <property type="term" value="F:unfolded protein binding"/>
    <property type="evidence" value="ECO:0007669"/>
    <property type="project" value="InterPro"/>
</dbReference>
<dbReference type="GO" id="GO:1990113">
    <property type="term" value="P:RNA polymerase I assembly"/>
    <property type="evidence" value="ECO:0007669"/>
    <property type="project" value="TreeGrafter"/>
</dbReference>
<dbReference type="EMBL" id="JAVRJZ010000020">
    <property type="protein sequence ID" value="KAK2705905.1"/>
    <property type="molecule type" value="Genomic_DNA"/>
</dbReference>
<dbReference type="GO" id="GO:1990114">
    <property type="term" value="P:RNA polymerase II core complex assembly"/>
    <property type="evidence" value="ECO:0007669"/>
    <property type="project" value="TreeGrafter"/>
</dbReference>
<comment type="similarity">
    <text evidence="1">Belongs to the prefoldin subunit alpha family.</text>
</comment>
<keyword evidence="4" id="KW-1185">Reference proteome</keyword>
<dbReference type="SUPFAM" id="SSF46579">
    <property type="entry name" value="Prefoldin"/>
    <property type="match status" value="1"/>
</dbReference>
<dbReference type="Gene3D" id="1.10.287.370">
    <property type="match status" value="1"/>
</dbReference>
<dbReference type="InterPro" id="IPR009053">
    <property type="entry name" value="Prefoldin"/>
</dbReference>
<reference evidence="3" key="1">
    <citation type="submission" date="2023-07" db="EMBL/GenBank/DDBJ databases">
        <title>Chromosome-level genome assembly of Artemia franciscana.</title>
        <authorList>
            <person name="Jo E."/>
        </authorList>
    </citation>
    <scope>NUCLEOTIDE SEQUENCE</scope>
    <source>
        <tissue evidence="3">Whole body</tissue>
    </source>
</reference>
<keyword evidence="2" id="KW-0143">Chaperone</keyword>
<dbReference type="Proteomes" id="UP001187531">
    <property type="component" value="Unassembled WGS sequence"/>
</dbReference>
<name>A0AA88HBE5_ARTSF</name>
<organism evidence="3 4">
    <name type="scientific">Artemia franciscana</name>
    <name type="common">Brine shrimp</name>
    <name type="synonym">Artemia sanfranciscana</name>
    <dbReference type="NCBI Taxonomy" id="6661"/>
    <lineage>
        <taxon>Eukaryota</taxon>
        <taxon>Metazoa</taxon>
        <taxon>Ecdysozoa</taxon>
        <taxon>Arthropoda</taxon>
        <taxon>Crustacea</taxon>
        <taxon>Branchiopoda</taxon>
        <taxon>Anostraca</taxon>
        <taxon>Artemiidae</taxon>
        <taxon>Artemia</taxon>
    </lineage>
</organism>
<dbReference type="GO" id="GO:0005737">
    <property type="term" value="C:cytoplasm"/>
    <property type="evidence" value="ECO:0007669"/>
    <property type="project" value="TreeGrafter"/>
</dbReference>
<dbReference type="AlphaFoldDB" id="A0AA88HBE5"/>
<dbReference type="InterPro" id="IPR004127">
    <property type="entry name" value="Prefoldin_subunit_alpha"/>
</dbReference>
<sequence length="159" mass="17826">MSSEEGGQEIDLTRLSLAQLSQLKQQFEGDLSVYHDSLQNLKMVQTKFQSSNEICAQINKSCENKEILVPLTGSMYVPGKLTNTDKLLIDIGTGYYVETNPEKAVEYLKKKVDFITDNMRKIQILGEDKSKVHNAIVEVMNIKIKAQISAQAQALYGPK</sequence>
<evidence type="ECO:0000256" key="1">
    <source>
        <dbReference type="ARBA" id="ARBA00010048"/>
    </source>
</evidence>
<comment type="caution">
    <text evidence="3">The sequence shown here is derived from an EMBL/GenBank/DDBJ whole genome shotgun (WGS) entry which is preliminary data.</text>
</comment>
<accession>A0AA88HBE5</accession>
<dbReference type="NCBIfam" id="TIGR00293">
    <property type="entry name" value="prefoldin subunit alpha"/>
    <property type="match status" value="1"/>
</dbReference>